<evidence type="ECO:0000256" key="1">
    <source>
        <dbReference type="SAM" id="MobiDB-lite"/>
    </source>
</evidence>
<dbReference type="EMBL" id="SOCA01000012">
    <property type="protein sequence ID" value="TDU64085.1"/>
    <property type="molecule type" value="Genomic_DNA"/>
</dbReference>
<name>A0A4R7RKE8_9BACT</name>
<feature type="compositionally biased region" description="Basic residues" evidence="1">
    <location>
        <begin position="92"/>
        <end position="104"/>
    </location>
</feature>
<feature type="transmembrane region" description="Helical" evidence="2">
    <location>
        <begin position="41"/>
        <end position="60"/>
    </location>
</feature>
<sequence length="104" mass="11432">MEPLIALVTHAGGDGFFLWLAQARSGAHYQKQFDALPPGDSLAFIGCCLALGLLAVWLMHEESKGNGRKRPRSGRVAAAAPRSEVKTEAPGKRRRRKRKPRRGK</sequence>
<feature type="region of interest" description="Disordered" evidence="1">
    <location>
        <begin position="63"/>
        <end position="104"/>
    </location>
</feature>
<organism evidence="3 4">
    <name type="scientific">Prosthecobacter fusiformis</name>
    <dbReference type="NCBI Taxonomy" id="48464"/>
    <lineage>
        <taxon>Bacteria</taxon>
        <taxon>Pseudomonadati</taxon>
        <taxon>Verrucomicrobiota</taxon>
        <taxon>Verrucomicrobiia</taxon>
        <taxon>Verrucomicrobiales</taxon>
        <taxon>Verrucomicrobiaceae</taxon>
        <taxon>Prosthecobacter</taxon>
    </lineage>
</organism>
<evidence type="ECO:0000313" key="4">
    <source>
        <dbReference type="Proteomes" id="UP000295662"/>
    </source>
</evidence>
<keyword evidence="2" id="KW-1133">Transmembrane helix</keyword>
<keyword evidence="4" id="KW-1185">Reference proteome</keyword>
<keyword evidence="2" id="KW-0472">Membrane</keyword>
<protein>
    <submittedName>
        <fullName evidence="3">Uncharacterized protein</fullName>
    </submittedName>
</protein>
<evidence type="ECO:0000256" key="2">
    <source>
        <dbReference type="SAM" id="Phobius"/>
    </source>
</evidence>
<comment type="caution">
    <text evidence="3">The sequence shown here is derived from an EMBL/GenBank/DDBJ whole genome shotgun (WGS) entry which is preliminary data.</text>
</comment>
<reference evidence="3 4" key="1">
    <citation type="submission" date="2019-03" db="EMBL/GenBank/DDBJ databases">
        <title>Genomic Encyclopedia of Archaeal and Bacterial Type Strains, Phase II (KMG-II): from individual species to whole genera.</title>
        <authorList>
            <person name="Goeker M."/>
        </authorList>
    </citation>
    <scope>NUCLEOTIDE SEQUENCE [LARGE SCALE GENOMIC DNA]</scope>
    <source>
        <strain evidence="3 4">ATCC 25309</strain>
    </source>
</reference>
<dbReference type="RefSeq" id="WP_133797253.1">
    <property type="nucleotide sequence ID" value="NZ_SOCA01000012.1"/>
</dbReference>
<accession>A0A4R7RKE8</accession>
<evidence type="ECO:0000313" key="3">
    <source>
        <dbReference type="EMBL" id="TDU64085.1"/>
    </source>
</evidence>
<proteinExistence type="predicted"/>
<dbReference type="AlphaFoldDB" id="A0A4R7RKE8"/>
<keyword evidence="2" id="KW-0812">Transmembrane</keyword>
<dbReference type="Proteomes" id="UP000295662">
    <property type="component" value="Unassembled WGS sequence"/>
</dbReference>
<gene>
    <name evidence="3" type="ORF">EI77_04269</name>
</gene>